<dbReference type="Proteomes" id="UP000011087">
    <property type="component" value="Unassembled WGS sequence"/>
</dbReference>
<dbReference type="EMBL" id="JH993065">
    <property type="protein sequence ID" value="EKX36948.1"/>
    <property type="molecule type" value="Genomic_DNA"/>
</dbReference>
<dbReference type="SUPFAM" id="SSF140586">
    <property type="entry name" value="Dcp2 domain-like"/>
    <property type="match status" value="1"/>
</dbReference>
<evidence type="ECO:0000256" key="1">
    <source>
        <dbReference type="ARBA" id="ARBA00001936"/>
    </source>
</evidence>
<dbReference type="SMART" id="SM01125">
    <property type="entry name" value="DCP2"/>
    <property type="match status" value="1"/>
</dbReference>
<dbReference type="InterPro" id="IPR007722">
    <property type="entry name" value="DCP2_BoxA"/>
</dbReference>
<dbReference type="AlphaFoldDB" id="L1IL15"/>
<keyword evidence="8" id="KW-0464">Manganese</keyword>
<dbReference type="Pfam" id="PF00293">
    <property type="entry name" value="NUDIX"/>
    <property type="match status" value="1"/>
</dbReference>
<evidence type="ECO:0000256" key="6">
    <source>
        <dbReference type="ARBA" id="ARBA00022801"/>
    </source>
</evidence>
<dbReference type="HOGENOM" id="CLU_008108_3_0_1"/>
<dbReference type="RefSeq" id="XP_005823928.1">
    <property type="nucleotide sequence ID" value="XM_005823871.1"/>
</dbReference>
<evidence type="ECO:0000313" key="11">
    <source>
        <dbReference type="EnsemblProtists" id="EKX36948"/>
    </source>
</evidence>
<dbReference type="InterPro" id="IPR036189">
    <property type="entry name" value="DCP2_BoxA_sf"/>
</dbReference>
<organism evidence="10">
    <name type="scientific">Guillardia theta (strain CCMP2712)</name>
    <name type="common">Cryptophyte</name>
    <dbReference type="NCBI Taxonomy" id="905079"/>
    <lineage>
        <taxon>Eukaryota</taxon>
        <taxon>Cryptophyceae</taxon>
        <taxon>Pyrenomonadales</taxon>
        <taxon>Geminigeraceae</taxon>
        <taxon>Guillardia</taxon>
    </lineage>
</organism>
<feature type="domain" description="Nudix hydrolase" evidence="9">
    <location>
        <begin position="81"/>
        <end position="218"/>
    </location>
</feature>
<evidence type="ECO:0000313" key="12">
    <source>
        <dbReference type="Proteomes" id="UP000011087"/>
    </source>
</evidence>
<dbReference type="GO" id="GO:0003723">
    <property type="term" value="F:RNA binding"/>
    <property type="evidence" value="ECO:0007669"/>
    <property type="project" value="UniProtKB-KW"/>
</dbReference>
<dbReference type="PANTHER" id="PTHR23114:SF17">
    <property type="entry name" value="M7GPPPN-MRNA HYDROLASE"/>
    <property type="match status" value="1"/>
</dbReference>
<evidence type="ECO:0000259" key="9">
    <source>
        <dbReference type="PROSITE" id="PS51462"/>
    </source>
</evidence>
<keyword evidence="12" id="KW-1185">Reference proteome</keyword>
<dbReference type="FunFam" id="3.90.79.10:FF:000003">
    <property type="entry name" value="M7GpppN-mRNA hydrolase isoform 2"/>
    <property type="match status" value="1"/>
</dbReference>
<dbReference type="InterPro" id="IPR020084">
    <property type="entry name" value="NUDIX_hydrolase_CS"/>
</dbReference>
<evidence type="ECO:0000256" key="4">
    <source>
        <dbReference type="ARBA" id="ARBA00022490"/>
    </source>
</evidence>
<comment type="cofactor">
    <cofactor evidence="1">
        <name>Mn(2+)</name>
        <dbReference type="ChEBI" id="CHEBI:29035"/>
    </cofactor>
</comment>
<protein>
    <recommendedName>
        <fullName evidence="9">Nudix hydrolase domain-containing protein</fullName>
    </recommendedName>
</protein>
<dbReference type="GO" id="GO:0000290">
    <property type="term" value="P:deadenylation-dependent decapping of nuclear-transcribed mRNA"/>
    <property type="evidence" value="ECO:0007669"/>
    <property type="project" value="InterPro"/>
</dbReference>
<reference evidence="10 12" key="1">
    <citation type="journal article" date="2012" name="Nature">
        <title>Algal genomes reveal evolutionary mosaicism and the fate of nucleomorphs.</title>
        <authorList>
            <consortium name="DOE Joint Genome Institute"/>
            <person name="Curtis B.A."/>
            <person name="Tanifuji G."/>
            <person name="Burki F."/>
            <person name="Gruber A."/>
            <person name="Irimia M."/>
            <person name="Maruyama S."/>
            <person name="Arias M.C."/>
            <person name="Ball S.G."/>
            <person name="Gile G.H."/>
            <person name="Hirakawa Y."/>
            <person name="Hopkins J.F."/>
            <person name="Kuo A."/>
            <person name="Rensing S.A."/>
            <person name="Schmutz J."/>
            <person name="Symeonidi A."/>
            <person name="Elias M."/>
            <person name="Eveleigh R.J."/>
            <person name="Herman E.K."/>
            <person name="Klute M.J."/>
            <person name="Nakayama T."/>
            <person name="Obornik M."/>
            <person name="Reyes-Prieto A."/>
            <person name="Armbrust E.V."/>
            <person name="Aves S.J."/>
            <person name="Beiko R.G."/>
            <person name="Coutinho P."/>
            <person name="Dacks J.B."/>
            <person name="Durnford D.G."/>
            <person name="Fast N.M."/>
            <person name="Green B.R."/>
            <person name="Grisdale C.J."/>
            <person name="Hempel F."/>
            <person name="Henrissat B."/>
            <person name="Hoppner M.P."/>
            <person name="Ishida K."/>
            <person name="Kim E."/>
            <person name="Koreny L."/>
            <person name="Kroth P.G."/>
            <person name="Liu Y."/>
            <person name="Malik S.B."/>
            <person name="Maier U.G."/>
            <person name="McRose D."/>
            <person name="Mock T."/>
            <person name="Neilson J.A."/>
            <person name="Onodera N.T."/>
            <person name="Poole A.M."/>
            <person name="Pritham E.J."/>
            <person name="Richards T.A."/>
            <person name="Rocap G."/>
            <person name="Roy S.W."/>
            <person name="Sarai C."/>
            <person name="Schaack S."/>
            <person name="Shirato S."/>
            <person name="Slamovits C.H."/>
            <person name="Spencer D.F."/>
            <person name="Suzuki S."/>
            <person name="Worden A.Z."/>
            <person name="Zauner S."/>
            <person name="Barry K."/>
            <person name="Bell C."/>
            <person name="Bharti A.K."/>
            <person name="Crow J.A."/>
            <person name="Grimwood J."/>
            <person name="Kramer R."/>
            <person name="Lindquist E."/>
            <person name="Lucas S."/>
            <person name="Salamov A."/>
            <person name="McFadden G.I."/>
            <person name="Lane C.E."/>
            <person name="Keeling P.J."/>
            <person name="Gray M.W."/>
            <person name="Grigoriev I.V."/>
            <person name="Archibald J.M."/>
        </authorList>
    </citation>
    <scope>NUCLEOTIDE SEQUENCE</scope>
    <source>
        <strain evidence="10 12">CCMP2712</strain>
    </source>
</reference>
<dbReference type="InterPro" id="IPR000086">
    <property type="entry name" value="NUDIX_hydrolase_dom"/>
</dbReference>
<reference evidence="11" key="3">
    <citation type="submission" date="2015-06" db="UniProtKB">
        <authorList>
            <consortium name="EnsemblProtists"/>
        </authorList>
    </citation>
    <scope>IDENTIFICATION</scope>
</reference>
<dbReference type="PROSITE" id="PS51462">
    <property type="entry name" value="NUDIX"/>
    <property type="match status" value="1"/>
</dbReference>
<dbReference type="PROSITE" id="PS00893">
    <property type="entry name" value="NUDIX_BOX"/>
    <property type="match status" value="1"/>
</dbReference>
<dbReference type="CDD" id="cd03672">
    <property type="entry name" value="NUDIX_Dcp2p_Nudt20"/>
    <property type="match status" value="1"/>
</dbReference>
<dbReference type="STRING" id="905079.L1IL15"/>
<dbReference type="PaxDb" id="55529-EKX36948"/>
<dbReference type="OrthoDB" id="18996at2759"/>
<dbReference type="GeneID" id="17293728"/>
<dbReference type="PANTHER" id="PTHR23114">
    <property type="entry name" value="M7GPPPN-MRNA HYDROLASE"/>
    <property type="match status" value="1"/>
</dbReference>
<dbReference type="InterPro" id="IPR015797">
    <property type="entry name" value="NUDIX_hydrolase-like_dom_sf"/>
</dbReference>
<name>L1IL15_GUITC</name>
<dbReference type="GO" id="GO:0030145">
    <property type="term" value="F:manganese ion binding"/>
    <property type="evidence" value="ECO:0007669"/>
    <property type="project" value="InterPro"/>
</dbReference>
<accession>L1IL15</accession>
<dbReference type="GO" id="GO:0005737">
    <property type="term" value="C:cytoplasm"/>
    <property type="evidence" value="ECO:0007669"/>
    <property type="project" value="UniProtKB-SubCell"/>
</dbReference>
<evidence type="ECO:0000256" key="3">
    <source>
        <dbReference type="ARBA" id="ARBA00005279"/>
    </source>
</evidence>
<evidence type="ECO:0000256" key="2">
    <source>
        <dbReference type="ARBA" id="ARBA00004496"/>
    </source>
</evidence>
<dbReference type="Gene3D" id="3.90.79.10">
    <property type="entry name" value="Nucleoside Triphosphate Pyrophosphohydrolase"/>
    <property type="match status" value="1"/>
</dbReference>
<reference evidence="12" key="2">
    <citation type="submission" date="2012-11" db="EMBL/GenBank/DDBJ databases">
        <authorList>
            <person name="Kuo A."/>
            <person name="Curtis B.A."/>
            <person name="Tanifuji G."/>
            <person name="Burki F."/>
            <person name="Gruber A."/>
            <person name="Irimia M."/>
            <person name="Maruyama S."/>
            <person name="Arias M.C."/>
            <person name="Ball S.G."/>
            <person name="Gile G.H."/>
            <person name="Hirakawa Y."/>
            <person name="Hopkins J.F."/>
            <person name="Rensing S.A."/>
            <person name="Schmutz J."/>
            <person name="Symeonidi A."/>
            <person name="Elias M."/>
            <person name="Eveleigh R.J."/>
            <person name="Herman E.K."/>
            <person name="Klute M.J."/>
            <person name="Nakayama T."/>
            <person name="Obornik M."/>
            <person name="Reyes-Prieto A."/>
            <person name="Armbrust E.V."/>
            <person name="Aves S.J."/>
            <person name="Beiko R.G."/>
            <person name="Coutinho P."/>
            <person name="Dacks J.B."/>
            <person name="Durnford D.G."/>
            <person name="Fast N.M."/>
            <person name="Green B.R."/>
            <person name="Grisdale C."/>
            <person name="Hempe F."/>
            <person name="Henrissat B."/>
            <person name="Hoppner M.P."/>
            <person name="Ishida K.-I."/>
            <person name="Kim E."/>
            <person name="Koreny L."/>
            <person name="Kroth P.G."/>
            <person name="Liu Y."/>
            <person name="Malik S.-B."/>
            <person name="Maier U.G."/>
            <person name="McRose D."/>
            <person name="Mock T."/>
            <person name="Neilson J.A."/>
            <person name="Onodera N.T."/>
            <person name="Poole A.M."/>
            <person name="Pritham E.J."/>
            <person name="Richards T.A."/>
            <person name="Rocap G."/>
            <person name="Roy S.W."/>
            <person name="Sarai C."/>
            <person name="Schaack S."/>
            <person name="Shirato S."/>
            <person name="Slamovits C.H."/>
            <person name="Spencer D.F."/>
            <person name="Suzuki S."/>
            <person name="Worden A.Z."/>
            <person name="Zauner S."/>
            <person name="Barry K."/>
            <person name="Bell C."/>
            <person name="Bharti A.K."/>
            <person name="Crow J.A."/>
            <person name="Grimwood J."/>
            <person name="Kramer R."/>
            <person name="Lindquist E."/>
            <person name="Lucas S."/>
            <person name="Salamov A."/>
            <person name="McFadden G.I."/>
            <person name="Lane C.E."/>
            <person name="Keeling P.J."/>
            <person name="Gray M.W."/>
            <person name="Grigoriev I.V."/>
            <person name="Archibald J.M."/>
        </authorList>
    </citation>
    <scope>NUCLEOTIDE SEQUENCE</scope>
    <source>
        <strain evidence="12">CCMP2712</strain>
    </source>
</reference>
<gene>
    <name evidence="10" type="ORF">GUITHDRAFT_78534</name>
</gene>
<keyword evidence="7" id="KW-0694">RNA-binding</keyword>
<keyword evidence="5" id="KW-0479">Metal-binding</keyword>
<dbReference type="GO" id="GO:0000184">
    <property type="term" value="P:nuclear-transcribed mRNA catabolic process, nonsense-mediated decay"/>
    <property type="evidence" value="ECO:0007669"/>
    <property type="project" value="InterPro"/>
</dbReference>
<proteinExistence type="inferred from homology"/>
<dbReference type="KEGG" id="gtt:GUITHDRAFT_78534"/>
<evidence type="ECO:0000313" key="10">
    <source>
        <dbReference type="EMBL" id="EKX36948.1"/>
    </source>
</evidence>
<dbReference type="SUPFAM" id="SSF55811">
    <property type="entry name" value="Nudix"/>
    <property type="match status" value="1"/>
</dbReference>
<comment type="similarity">
    <text evidence="3">Belongs to the Nudix hydrolase family. DCP2 subfamily.</text>
</comment>
<keyword evidence="4" id="KW-0963">Cytoplasm</keyword>
<dbReference type="OMA" id="QNENEMS"/>
<dbReference type="Pfam" id="PF05026">
    <property type="entry name" value="DCP2"/>
    <property type="match status" value="1"/>
</dbReference>
<dbReference type="GO" id="GO:0140933">
    <property type="term" value="F:5'-(N(7)-methylguanosine 5'-triphospho)-[mRNA] hydrolase activity"/>
    <property type="evidence" value="ECO:0007669"/>
    <property type="project" value="InterPro"/>
</dbReference>
<evidence type="ECO:0000256" key="5">
    <source>
        <dbReference type="ARBA" id="ARBA00022723"/>
    </source>
</evidence>
<dbReference type="InterPro" id="IPR044099">
    <property type="entry name" value="Dcp2_NUDIX"/>
</dbReference>
<dbReference type="eggNOG" id="KOG2937">
    <property type="taxonomic scope" value="Eukaryota"/>
</dbReference>
<comment type="subcellular location">
    <subcellularLocation>
        <location evidence="2">Cytoplasm</location>
    </subcellularLocation>
</comment>
<evidence type="ECO:0000256" key="8">
    <source>
        <dbReference type="ARBA" id="ARBA00023211"/>
    </source>
</evidence>
<keyword evidence="6" id="KW-0378">Hydrolase</keyword>
<sequence>MQETDKAKKLRILRQVTDFLFRIERAHWEYLDQHRKDNPRLPSLRFASFAKHVFLRIPMLAPLSKMEDIGTLLKHFSRVKAGTRSCGAIILNPSCDKCVLVRGFKSSAFGWPKGKVEHWESDATCAIREVQEEVGLDISSLLNETDSISLKLQHKDTNGITTRSVLRLFIIRPVSEDTPLCCTTKNEISEIRWFDVNQLPSGSSLVGRKADNSFWLVPPVVKSLRHWLRVKAPRG</sequence>
<evidence type="ECO:0000256" key="7">
    <source>
        <dbReference type="ARBA" id="ARBA00022884"/>
    </source>
</evidence>
<dbReference type="EnsemblProtists" id="EKX36948">
    <property type="protein sequence ID" value="EKX36948"/>
    <property type="gene ID" value="GUITHDRAFT_78534"/>
</dbReference>
<dbReference type="Gene3D" id="1.10.10.1050">
    <property type="entry name" value="Dcp2, box A domain"/>
    <property type="match status" value="1"/>
</dbReference>